<gene>
    <name evidence="1" type="ORF">SAMN05444380_105109</name>
</gene>
<evidence type="ECO:0000313" key="1">
    <source>
        <dbReference type="EMBL" id="SFE01344.1"/>
    </source>
</evidence>
<name>A0A1I1X1M7_9BACT</name>
<dbReference type="InParanoid" id="A0A1I1X1M7"/>
<proteinExistence type="predicted"/>
<protein>
    <submittedName>
        <fullName evidence="1">Uncharacterized protein</fullName>
    </submittedName>
</protein>
<dbReference type="EMBL" id="FONA01000005">
    <property type="protein sequence ID" value="SFE01344.1"/>
    <property type="molecule type" value="Genomic_DNA"/>
</dbReference>
<organism evidence="1 2">
    <name type="scientific">Thermophagus xiamenensis</name>
    <dbReference type="NCBI Taxonomy" id="385682"/>
    <lineage>
        <taxon>Bacteria</taxon>
        <taxon>Pseudomonadati</taxon>
        <taxon>Bacteroidota</taxon>
        <taxon>Bacteroidia</taxon>
        <taxon>Marinilabiliales</taxon>
        <taxon>Marinilabiliaceae</taxon>
        <taxon>Thermophagus</taxon>
    </lineage>
</organism>
<keyword evidence="2" id="KW-1185">Reference proteome</keyword>
<evidence type="ECO:0000313" key="2">
    <source>
        <dbReference type="Proteomes" id="UP000181976"/>
    </source>
</evidence>
<reference evidence="1 2" key="1">
    <citation type="submission" date="2016-10" db="EMBL/GenBank/DDBJ databases">
        <authorList>
            <person name="de Groot N.N."/>
        </authorList>
    </citation>
    <scope>NUCLEOTIDE SEQUENCE [LARGE SCALE GENOMIC DNA]</scope>
    <source>
        <strain evidence="1 2">DSM 19012</strain>
    </source>
</reference>
<accession>A0A1I1X1M7</accession>
<sequence>MDGKGIVINNTFIDCFCRNIKYGEIYPQPSDDGLKLYDKIKEHMMFYMWKEDISL</sequence>
<dbReference type="Proteomes" id="UP000181976">
    <property type="component" value="Unassembled WGS sequence"/>
</dbReference>
<dbReference type="AlphaFoldDB" id="A0A1I1X1M7"/>